<organism evidence="1 2">
    <name type="scientific">Polarella glacialis</name>
    <name type="common">Dinoflagellate</name>
    <dbReference type="NCBI Taxonomy" id="89957"/>
    <lineage>
        <taxon>Eukaryota</taxon>
        <taxon>Sar</taxon>
        <taxon>Alveolata</taxon>
        <taxon>Dinophyceae</taxon>
        <taxon>Suessiales</taxon>
        <taxon>Suessiaceae</taxon>
        <taxon>Polarella</taxon>
    </lineage>
</organism>
<reference evidence="1" key="1">
    <citation type="submission" date="2021-02" db="EMBL/GenBank/DDBJ databases">
        <authorList>
            <person name="Dougan E. K."/>
            <person name="Rhodes N."/>
            <person name="Thang M."/>
            <person name="Chan C."/>
        </authorList>
    </citation>
    <scope>NUCLEOTIDE SEQUENCE</scope>
</reference>
<sequence length="108" mass="11815">MQIGTFVKAVEEEISDAKSTFFEVGLPGPQGAMFYHDGDFLKSQRRICWAFDGASFAPVLLGRVGKGIQFVIPVGTNNNNTNNNNCDSDRVKFALRRASKDRVTAASV</sequence>
<dbReference type="EMBL" id="CAJNNV010012997">
    <property type="protein sequence ID" value="CAE8601286.1"/>
    <property type="molecule type" value="Genomic_DNA"/>
</dbReference>
<comment type="caution">
    <text evidence="1">The sequence shown here is derived from an EMBL/GenBank/DDBJ whole genome shotgun (WGS) entry which is preliminary data.</text>
</comment>
<evidence type="ECO:0000313" key="1">
    <source>
        <dbReference type="EMBL" id="CAE8601286.1"/>
    </source>
</evidence>
<accession>A0A813ERX7</accession>
<dbReference type="AlphaFoldDB" id="A0A813ERX7"/>
<protein>
    <submittedName>
        <fullName evidence="1">Uncharacterized protein</fullName>
    </submittedName>
</protein>
<dbReference type="Proteomes" id="UP000654075">
    <property type="component" value="Unassembled WGS sequence"/>
</dbReference>
<feature type="non-terminal residue" evidence="1">
    <location>
        <position position="108"/>
    </location>
</feature>
<evidence type="ECO:0000313" key="2">
    <source>
        <dbReference type="Proteomes" id="UP000654075"/>
    </source>
</evidence>
<name>A0A813ERX7_POLGL</name>
<gene>
    <name evidence="1" type="ORF">PGLA1383_LOCUS19581</name>
</gene>
<keyword evidence="2" id="KW-1185">Reference proteome</keyword>
<proteinExistence type="predicted"/>